<dbReference type="InterPro" id="IPR016181">
    <property type="entry name" value="Acyl_CoA_acyltransferase"/>
</dbReference>
<dbReference type="AlphaFoldDB" id="A0A1H4EI13"/>
<dbReference type="PROSITE" id="PS51186">
    <property type="entry name" value="GNAT"/>
    <property type="match status" value="1"/>
</dbReference>
<dbReference type="STRING" id="1122198.SAMN02745729_10897"/>
<organism evidence="2 3">
    <name type="scientific">Marinobacterium iners DSM 11526</name>
    <dbReference type="NCBI Taxonomy" id="1122198"/>
    <lineage>
        <taxon>Bacteria</taxon>
        <taxon>Pseudomonadati</taxon>
        <taxon>Pseudomonadota</taxon>
        <taxon>Gammaproteobacteria</taxon>
        <taxon>Oceanospirillales</taxon>
        <taxon>Oceanospirillaceae</taxon>
        <taxon>Marinobacterium</taxon>
    </lineage>
</organism>
<dbReference type="EMBL" id="FNRJ01000008">
    <property type="protein sequence ID" value="SEA84469.1"/>
    <property type="molecule type" value="Genomic_DNA"/>
</dbReference>
<dbReference type="Pfam" id="PF13508">
    <property type="entry name" value="Acetyltransf_7"/>
    <property type="match status" value="1"/>
</dbReference>
<dbReference type="RefSeq" id="WP_091826681.1">
    <property type="nucleotide sequence ID" value="NZ_FNRJ01000008.1"/>
</dbReference>
<dbReference type="CDD" id="cd04301">
    <property type="entry name" value="NAT_SF"/>
    <property type="match status" value="1"/>
</dbReference>
<reference evidence="3" key="1">
    <citation type="submission" date="2016-10" db="EMBL/GenBank/DDBJ databases">
        <authorList>
            <person name="Varghese N."/>
            <person name="Submissions S."/>
        </authorList>
    </citation>
    <scope>NUCLEOTIDE SEQUENCE [LARGE SCALE GENOMIC DNA]</scope>
    <source>
        <strain evidence="3">DSM 11526</strain>
    </source>
</reference>
<accession>A0A1H4EI13</accession>
<feature type="domain" description="N-acetyltransferase" evidence="1">
    <location>
        <begin position="109"/>
        <end position="238"/>
    </location>
</feature>
<evidence type="ECO:0000313" key="2">
    <source>
        <dbReference type="EMBL" id="SEA84469.1"/>
    </source>
</evidence>
<dbReference type="GO" id="GO:0016747">
    <property type="term" value="F:acyltransferase activity, transferring groups other than amino-acyl groups"/>
    <property type="evidence" value="ECO:0007669"/>
    <property type="project" value="InterPro"/>
</dbReference>
<dbReference type="InterPro" id="IPR000182">
    <property type="entry name" value="GNAT_dom"/>
</dbReference>
<keyword evidence="2" id="KW-0808">Transferase</keyword>
<gene>
    <name evidence="2" type="ORF">SAMN02745729_10897</name>
</gene>
<protein>
    <submittedName>
        <fullName evidence="2">Acetyltransferase (GNAT) domain-containing protein</fullName>
    </submittedName>
</protein>
<keyword evidence="3" id="KW-1185">Reference proteome</keyword>
<sequence length="238" mass="26365">METLLERANVDNLIGLWQLMGATQAAGGLHCSTRWPHRCWHSPARQAADGLSAIECIPAHYLFPVWHAGESSRVLESALSQHGLEVGLEQLAMILPLEAYAPPPASARLDVRLIDSRQQARQWSDLCGRAFGYRLDVDVIDQLRRQADVEVLWAWGEGRPLATAVLYRTGPIMGVHQVGVPPELQGQRIAYALMCELLARAQSAGADYVCLQASAAGEPLYRKLGFQPQFNIRSYRRA</sequence>
<name>A0A1H4EI13_9GAMM</name>
<dbReference type="OrthoDB" id="9775804at2"/>
<dbReference type="Gene3D" id="3.40.630.30">
    <property type="match status" value="1"/>
</dbReference>
<proteinExistence type="predicted"/>
<dbReference type="SUPFAM" id="SSF55729">
    <property type="entry name" value="Acyl-CoA N-acyltransferases (Nat)"/>
    <property type="match status" value="1"/>
</dbReference>
<evidence type="ECO:0000313" key="3">
    <source>
        <dbReference type="Proteomes" id="UP000242469"/>
    </source>
</evidence>
<evidence type="ECO:0000259" key="1">
    <source>
        <dbReference type="PROSITE" id="PS51186"/>
    </source>
</evidence>
<dbReference type="Proteomes" id="UP000242469">
    <property type="component" value="Unassembled WGS sequence"/>
</dbReference>